<sequence length="84" mass="9215">MNPHKPGPAEIFWTMFVTILSGTGCVFLHWAQVMSASIKPRLAGRQPSNRGGVPRVRTWLSGMGWMASAARSAFERTGPMSKEP</sequence>
<dbReference type="Proteomes" id="UP001236806">
    <property type="component" value="Unassembled WGS sequence"/>
</dbReference>
<reference evidence="2 3" key="1">
    <citation type="submission" date="2023-07" db="EMBL/GenBank/DDBJ databases">
        <title>Comparative genomics of wheat-associated soil bacteria to identify genetic determinants of phenazine resistance.</title>
        <authorList>
            <person name="Mouncey N."/>
        </authorList>
    </citation>
    <scope>NUCLEOTIDE SEQUENCE [LARGE SCALE GENOMIC DNA]</scope>
    <source>
        <strain evidence="2 3">W1I3</strain>
    </source>
</reference>
<feature type="transmembrane region" description="Helical" evidence="1">
    <location>
        <begin position="12"/>
        <end position="31"/>
    </location>
</feature>
<dbReference type="EMBL" id="JAUSXB010000001">
    <property type="protein sequence ID" value="MDQ0676394.1"/>
    <property type="molecule type" value="Genomic_DNA"/>
</dbReference>
<proteinExistence type="predicted"/>
<keyword evidence="1" id="KW-0812">Transmembrane</keyword>
<comment type="caution">
    <text evidence="2">The sequence shown here is derived from an EMBL/GenBank/DDBJ whole genome shotgun (WGS) entry which is preliminary data.</text>
</comment>
<gene>
    <name evidence="2" type="ORF">QFZ36_003955</name>
</gene>
<evidence type="ECO:0000313" key="3">
    <source>
        <dbReference type="Proteomes" id="UP001236806"/>
    </source>
</evidence>
<name>A0ABU0PR05_9MICC</name>
<keyword evidence="3" id="KW-1185">Reference proteome</keyword>
<dbReference type="PROSITE" id="PS51257">
    <property type="entry name" value="PROKAR_LIPOPROTEIN"/>
    <property type="match status" value="1"/>
</dbReference>
<accession>A0ABU0PR05</accession>
<organism evidence="2 3">
    <name type="scientific">Pseudarthrobacter siccitolerans</name>
    <dbReference type="NCBI Taxonomy" id="861266"/>
    <lineage>
        <taxon>Bacteria</taxon>
        <taxon>Bacillati</taxon>
        <taxon>Actinomycetota</taxon>
        <taxon>Actinomycetes</taxon>
        <taxon>Micrococcales</taxon>
        <taxon>Micrococcaceae</taxon>
        <taxon>Pseudarthrobacter</taxon>
    </lineage>
</organism>
<evidence type="ECO:0000256" key="1">
    <source>
        <dbReference type="SAM" id="Phobius"/>
    </source>
</evidence>
<evidence type="ECO:0000313" key="2">
    <source>
        <dbReference type="EMBL" id="MDQ0676394.1"/>
    </source>
</evidence>
<keyword evidence="1" id="KW-1133">Transmembrane helix</keyword>
<protein>
    <submittedName>
        <fullName evidence="2">Uncharacterized protein</fullName>
    </submittedName>
</protein>
<keyword evidence="1" id="KW-0472">Membrane</keyword>